<keyword evidence="1" id="KW-0677">Repeat</keyword>
<evidence type="ECO:0000259" key="3">
    <source>
        <dbReference type="Pfam" id="PF22939"/>
    </source>
</evidence>
<protein>
    <recommendedName>
        <fullName evidence="7">NACHT domain-containing protein</fullName>
    </recommendedName>
</protein>
<dbReference type="EMBL" id="JACCJC010000055">
    <property type="protein sequence ID" value="KAF6231660.1"/>
    <property type="molecule type" value="Genomic_DNA"/>
</dbReference>
<feature type="domain" description="GPI inositol-deacylase winged helix" evidence="3">
    <location>
        <begin position="343"/>
        <end position="426"/>
    </location>
</feature>
<accession>A0A8H6L138</accession>
<dbReference type="Gene3D" id="3.40.50.300">
    <property type="entry name" value="P-loop containing nucleotide triphosphate hydrolases"/>
    <property type="match status" value="1"/>
</dbReference>
<feature type="repeat" description="ANK" evidence="2">
    <location>
        <begin position="530"/>
        <end position="557"/>
    </location>
</feature>
<reference evidence="5 6" key="1">
    <citation type="journal article" date="2020" name="Genomics">
        <title>Complete, high-quality genomes from long-read metagenomic sequencing of two wolf lichen thalli reveals enigmatic genome architecture.</title>
        <authorList>
            <person name="McKenzie S.K."/>
            <person name="Walston R.F."/>
            <person name="Allen J.L."/>
        </authorList>
    </citation>
    <scope>NUCLEOTIDE SEQUENCE [LARGE SCALE GENOMIC DNA]</scope>
    <source>
        <strain evidence="5">WasteWater2</strain>
    </source>
</reference>
<dbReference type="Gene3D" id="1.25.40.20">
    <property type="entry name" value="Ankyrin repeat-containing domain"/>
    <property type="match status" value="1"/>
</dbReference>
<comment type="caution">
    <text evidence="5">The sequence shown here is derived from an EMBL/GenBank/DDBJ whole genome shotgun (WGS) entry which is preliminary data.</text>
</comment>
<dbReference type="InterPro" id="IPR002110">
    <property type="entry name" value="Ankyrin_rpt"/>
</dbReference>
<feature type="repeat" description="ANK" evidence="2">
    <location>
        <begin position="558"/>
        <end position="582"/>
    </location>
</feature>
<dbReference type="PANTHER" id="PTHR10039">
    <property type="entry name" value="AMELOGENIN"/>
    <property type="match status" value="1"/>
</dbReference>
<dbReference type="PROSITE" id="PS50297">
    <property type="entry name" value="ANK_REP_REGION"/>
    <property type="match status" value="2"/>
</dbReference>
<dbReference type="SUPFAM" id="SSF52540">
    <property type="entry name" value="P-loop containing nucleoside triphosphate hydrolases"/>
    <property type="match status" value="1"/>
</dbReference>
<dbReference type="SUPFAM" id="SSF48403">
    <property type="entry name" value="Ankyrin repeat"/>
    <property type="match status" value="1"/>
</dbReference>
<dbReference type="InterPro" id="IPR056884">
    <property type="entry name" value="NPHP3-like_N"/>
</dbReference>
<dbReference type="Pfam" id="PF24883">
    <property type="entry name" value="NPHP3_N"/>
    <property type="match status" value="1"/>
</dbReference>
<dbReference type="Proteomes" id="UP000578531">
    <property type="component" value="Unassembled WGS sequence"/>
</dbReference>
<evidence type="ECO:0008006" key="7">
    <source>
        <dbReference type="Google" id="ProtNLM"/>
    </source>
</evidence>
<dbReference type="Pfam" id="PF22939">
    <property type="entry name" value="WHD_GPIID"/>
    <property type="match status" value="1"/>
</dbReference>
<dbReference type="PANTHER" id="PTHR10039:SF14">
    <property type="entry name" value="NACHT DOMAIN-CONTAINING PROTEIN"/>
    <property type="match status" value="1"/>
</dbReference>
<proteinExistence type="predicted"/>
<evidence type="ECO:0000313" key="5">
    <source>
        <dbReference type="EMBL" id="KAF6231660.1"/>
    </source>
</evidence>
<dbReference type="AlphaFoldDB" id="A0A8H6L138"/>
<evidence type="ECO:0000259" key="4">
    <source>
        <dbReference type="Pfam" id="PF24883"/>
    </source>
</evidence>
<dbReference type="SMART" id="SM00248">
    <property type="entry name" value="ANK"/>
    <property type="match status" value="3"/>
</dbReference>
<dbReference type="PROSITE" id="PS50088">
    <property type="entry name" value="ANK_REPEAT"/>
    <property type="match status" value="3"/>
</dbReference>
<evidence type="ECO:0000256" key="2">
    <source>
        <dbReference type="PROSITE-ProRule" id="PRU00023"/>
    </source>
</evidence>
<dbReference type="InterPro" id="IPR027417">
    <property type="entry name" value="P-loop_NTPase"/>
</dbReference>
<name>A0A8H6L138_9LECA</name>
<dbReference type="Pfam" id="PF12796">
    <property type="entry name" value="Ank_2"/>
    <property type="match status" value="1"/>
</dbReference>
<feature type="repeat" description="ANK" evidence="2">
    <location>
        <begin position="592"/>
        <end position="616"/>
    </location>
</feature>
<dbReference type="GeneID" id="59291839"/>
<feature type="domain" description="Nephrocystin 3-like N-terminal" evidence="4">
    <location>
        <begin position="58"/>
        <end position="229"/>
    </location>
</feature>
<evidence type="ECO:0000256" key="1">
    <source>
        <dbReference type="ARBA" id="ARBA00022737"/>
    </source>
</evidence>
<evidence type="ECO:0000313" key="6">
    <source>
        <dbReference type="Proteomes" id="UP000578531"/>
    </source>
</evidence>
<sequence>MAQKAIRVVQSRLNPQAIVKNNSRIPPENLECLQSLCLSDPQFDLAAIRNAKGDRVDGTCEWILTQDRYTSWLVEDSPQLLWLSGAPGIGKTMMSSFLVEELTQLAEHSSQMTLAYYFCDDKFQERRTATSILRGLLLQLLRQRPILFKHILQTRFDTLRDGLFTNFHALWTIFISIVQDPEAGEVCCLIDALDECENESRQLFLTAFKKLFVSQQSEKTYVKFIVTSRREKDIVESLSAVGPAIRNLQVDSGKVNDDLSKFIVVKVNELSTRKKYSESLKEDVKHALTNKAEGTFLYVSLVLDDLNKKAKSVVIKTLQELPSGLNNLYDKILSRIEDDDDMKIASSVLHWVAVARRPLTVRELAMARVLGNGEWEGNTRPPEDLLNYFQDDFIRCEPLVYVDTVKKTINLVHQSAKDYLLGAHLQGNGDLSQYHVVLDTTNLLMFRTCWTYFCLEEFKQHTKSMHETLENRLLFGDSHWGSLLDDYCFFAYASREWRNHAVAAGPALATDCKFWEEDLDKLPTLRDYWLLQAAAEGQEVVVQQLLENGAELESKDNRGRTPLLWAVVKGREAVVKLLLSRSDVVADSQDDYGRTPLCLAAMHGHEAVVKLLLSRNDVKADSQDELAAEHHSAGGRNERA</sequence>
<organism evidence="5 6">
    <name type="scientific">Letharia columbiana</name>
    <dbReference type="NCBI Taxonomy" id="112416"/>
    <lineage>
        <taxon>Eukaryota</taxon>
        <taxon>Fungi</taxon>
        <taxon>Dikarya</taxon>
        <taxon>Ascomycota</taxon>
        <taxon>Pezizomycotina</taxon>
        <taxon>Lecanoromycetes</taxon>
        <taxon>OSLEUM clade</taxon>
        <taxon>Lecanoromycetidae</taxon>
        <taxon>Lecanorales</taxon>
        <taxon>Lecanorineae</taxon>
        <taxon>Parmeliaceae</taxon>
        <taxon>Letharia</taxon>
    </lineage>
</organism>
<dbReference type="RefSeq" id="XP_037161092.1">
    <property type="nucleotide sequence ID" value="XM_037312078.1"/>
</dbReference>
<dbReference type="InterPro" id="IPR036770">
    <property type="entry name" value="Ankyrin_rpt-contain_sf"/>
</dbReference>
<keyword evidence="2" id="KW-0040">ANK repeat</keyword>
<dbReference type="OrthoDB" id="163438at2759"/>
<gene>
    <name evidence="5" type="ORF">HO173_010192</name>
</gene>
<dbReference type="InterPro" id="IPR054471">
    <property type="entry name" value="GPIID_WHD"/>
</dbReference>
<keyword evidence="6" id="KW-1185">Reference proteome</keyword>